<evidence type="ECO:0000259" key="3">
    <source>
        <dbReference type="SMART" id="SM00822"/>
    </source>
</evidence>
<proteinExistence type="inferred from homology"/>
<dbReference type="InterPro" id="IPR057326">
    <property type="entry name" value="KR_dom"/>
</dbReference>
<dbReference type="PANTHER" id="PTHR44196">
    <property type="entry name" value="DEHYDROGENASE/REDUCTASE SDR FAMILY MEMBER 7B"/>
    <property type="match status" value="1"/>
</dbReference>
<protein>
    <recommendedName>
        <fullName evidence="3">Ketoreductase domain-containing protein</fullName>
    </recommendedName>
</protein>
<evidence type="ECO:0000313" key="4">
    <source>
        <dbReference type="EMBL" id="GAA4704529.1"/>
    </source>
</evidence>
<dbReference type="InterPro" id="IPR029058">
    <property type="entry name" value="AB_hydrolase_fold"/>
</dbReference>
<gene>
    <name evidence="4" type="ORF">GCM10025781_24390</name>
</gene>
<dbReference type="SMART" id="SM00822">
    <property type="entry name" value="PKS_KR"/>
    <property type="match status" value="1"/>
</dbReference>
<dbReference type="PRINTS" id="PR00111">
    <property type="entry name" value="ABHYDROLASE"/>
</dbReference>
<dbReference type="InterPro" id="IPR036291">
    <property type="entry name" value="NAD(P)-bd_dom_sf"/>
</dbReference>
<dbReference type="Gene3D" id="3.40.50.720">
    <property type="entry name" value="NAD(P)-binding Rossmann-like Domain"/>
    <property type="match status" value="1"/>
</dbReference>
<evidence type="ECO:0000256" key="2">
    <source>
        <dbReference type="ARBA" id="ARBA00023002"/>
    </source>
</evidence>
<dbReference type="Proteomes" id="UP001501446">
    <property type="component" value="Unassembled WGS sequence"/>
</dbReference>
<dbReference type="Pfam" id="PF00106">
    <property type="entry name" value="adh_short"/>
    <property type="match status" value="1"/>
</dbReference>
<keyword evidence="5" id="KW-1185">Reference proteome</keyword>
<dbReference type="PANTHER" id="PTHR44196:SF1">
    <property type="entry name" value="DEHYDROGENASE_REDUCTASE SDR FAMILY MEMBER 7B"/>
    <property type="match status" value="1"/>
</dbReference>
<dbReference type="PRINTS" id="PR00080">
    <property type="entry name" value="SDRFAMILY"/>
</dbReference>
<dbReference type="InterPro" id="IPR002347">
    <property type="entry name" value="SDR_fam"/>
</dbReference>
<dbReference type="EMBL" id="BAABLN010000034">
    <property type="protein sequence ID" value="GAA4704529.1"/>
    <property type="molecule type" value="Genomic_DNA"/>
</dbReference>
<dbReference type="InterPro" id="IPR020904">
    <property type="entry name" value="Sc_DH/Rdtase_CS"/>
</dbReference>
<dbReference type="PROSITE" id="PS00061">
    <property type="entry name" value="ADH_SHORT"/>
    <property type="match status" value="1"/>
</dbReference>
<dbReference type="Pfam" id="PF12697">
    <property type="entry name" value="Abhydrolase_6"/>
    <property type="match status" value="1"/>
</dbReference>
<dbReference type="Gene3D" id="3.40.50.1820">
    <property type="entry name" value="alpha/beta hydrolase"/>
    <property type="match status" value="1"/>
</dbReference>
<evidence type="ECO:0000256" key="1">
    <source>
        <dbReference type="ARBA" id="ARBA00006484"/>
    </source>
</evidence>
<feature type="domain" description="Ketoreductase" evidence="3">
    <location>
        <begin position="296"/>
        <end position="482"/>
    </location>
</feature>
<dbReference type="PRINTS" id="PR00081">
    <property type="entry name" value="GDHRDH"/>
</dbReference>
<evidence type="ECO:0000313" key="5">
    <source>
        <dbReference type="Proteomes" id="UP001501446"/>
    </source>
</evidence>
<accession>A0ABP8XB24</accession>
<dbReference type="InterPro" id="IPR000073">
    <property type="entry name" value="AB_hydrolase_1"/>
</dbReference>
<sequence>MTTDTWNGLRYRVTGRGRPVLLIHGIGRSLSDWDDQHERLSDFYQVWSVDLPGFGASQPPPHGMRLEHLAHLMADFIRGMDIGPVHLGGNSLGGAVAMQLTADHPGLVSSLLLANSAGFGRGVSPVLRLASIPGVGERLLRPSRKGSQRSEHAMYHDPRFATPARVQRGFDLAQRPGGTEAFLDMLRSLGSVAGVKSGWRRALTPRVRATGIPTFIVWGDKDAVLPFRHLKRGARMLRAATHRFPNTGHGPQIEQADEFARLARKFWDGVDQGDSMSFSPESKKPRGLQPFQFGVGSAVITGAASGIGRATAMNLAERGNDLALVDRDKTGLDAVKAELTRQHPGLVITTHEVDLAQPVDFDGLAAAVAAEHHRLSLLINNAGVALNGTVDEISMADLDWVLAINLRAPIAMTKSFLPYLQREHGAHIVNVSSLYGLVAPAGQSAYAASKFGIRGFTLALQSELIPRGIGVSVVHPGGIATNIARNSRTGSLLGNEEAQRRRAQFARFLTMPPERAAAQIVDAVAQRRERVLITRKAVLVDVISRVMPVNHRHYLARQLHKTR</sequence>
<comment type="similarity">
    <text evidence="1">Belongs to the short-chain dehydrogenases/reductases (SDR) family.</text>
</comment>
<dbReference type="CDD" id="cd05233">
    <property type="entry name" value="SDR_c"/>
    <property type="match status" value="1"/>
</dbReference>
<dbReference type="SUPFAM" id="SSF53474">
    <property type="entry name" value="alpha/beta-Hydrolases"/>
    <property type="match status" value="1"/>
</dbReference>
<organism evidence="4 5">
    <name type="scientific">Kocuria gwangalliensis</name>
    <dbReference type="NCBI Taxonomy" id="501592"/>
    <lineage>
        <taxon>Bacteria</taxon>
        <taxon>Bacillati</taxon>
        <taxon>Actinomycetota</taxon>
        <taxon>Actinomycetes</taxon>
        <taxon>Micrococcales</taxon>
        <taxon>Micrococcaceae</taxon>
        <taxon>Kocuria</taxon>
    </lineage>
</organism>
<comment type="caution">
    <text evidence="4">The sequence shown here is derived from an EMBL/GenBank/DDBJ whole genome shotgun (WGS) entry which is preliminary data.</text>
</comment>
<keyword evidence="2" id="KW-0560">Oxidoreductase</keyword>
<dbReference type="RefSeq" id="WP_345311648.1">
    <property type="nucleotide sequence ID" value="NZ_BAABLN010000034.1"/>
</dbReference>
<name>A0ABP8XB24_9MICC</name>
<reference evidence="5" key="1">
    <citation type="journal article" date="2019" name="Int. J. Syst. Evol. Microbiol.">
        <title>The Global Catalogue of Microorganisms (GCM) 10K type strain sequencing project: providing services to taxonomists for standard genome sequencing and annotation.</title>
        <authorList>
            <consortium name="The Broad Institute Genomics Platform"/>
            <consortium name="The Broad Institute Genome Sequencing Center for Infectious Disease"/>
            <person name="Wu L."/>
            <person name="Ma J."/>
        </authorList>
    </citation>
    <scope>NUCLEOTIDE SEQUENCE [LARGE SCALE GENOMIC DNA]</scope>
    <source>
        <strain evidence="5">JCM 18958</strain>
    </source>
</reference>
<dbReference type="SUPFAM" id="SSF51735">
    <property type="entry name" value="NAD(P)-binding Rossmann-fold domains"/>
    <property type="match status" value="1"/>
</dbReference>